<name>A0ABS8HHK6_9XANT</name>
<feature type="non-terminal residue" evidence="1">
    <location>
        <position position="1"/>
    </location>
</feature>
<sequence length="21" mass="2469">RTGSQYSWDHMLTNSDVFVPK</sequence>
<dbReference type="EMBL" id="JAJGQJ010000041">
    <property type="protein sequence ID" value="MCC4621460.1"/>
    <property type="molecule type" value="Genomic_DNA"/>
</dbReference>
<proteinExistence type="predicted"/>
<evidence type="ECO:0000313" key="1">
    <source>
        <dbReference type="EMBL" id="MCC4621460.1"/>
    </source>
</evidence>
<keyword evidence="2" id="KW-1185">Reference proteome</keyword>
<dbReference type="Proteomes" id="UP001199206">
    <property type="component" value="Unassembled WGS sequence"/>
</dbReference>
<reference evidence="1 2" key="1">
    <citation type="submission" date="2021-10" db="EMBL/GenBank/DDBJ databases">
        <title>Genome sequencing of Xanthomonas strains from NCPPB.</title>
        <authorList>
            <person name="Hussein R."/>
            <person name="Harrison J."/>
            <person name="Studholme D.J."/>
            <person name="Vicente J."/>
            <person name="Grant M."/>
        </authorList>
    </citation>
    <scope>NUCLEOTIDE SEQUENCE [LARGE SCALE GENOMIC DNA]</scope>
    <source>
        <strain evidence="1 2">NCPPB 101</strain>
    </source>
</reference>
<organism evidence="1 2">
    <name type="scientific">Xanthomonas cassavae CFBP 4642</name>
    <dbReference type="NCBI Taxonomy" id="1219375"/>
    <lineage>
        <taxon>Bacteria</taxon>
        <taxon>Pseudomonadati</taxon>
        <taxon>Pseudomonadota</taxon>
        <taxon>Gammaproteobacteria</taxon>
        <taxon>Lysobacterales</taxon>
        <taxon>Lysobacteraceae</taxon>
        <taxon>Xanthomonas</taxon>
    </lineage>
</organism>
<accession>A0ABS8HHK6</accession>
<gene>
    <name evidence="1" type="ORF">LL965_15715</name>
</gene>
<comment type="caution">
    <text evidence="1">The sequence shown here is derived from an EMBL/GenBank/DDBJ whole genome shotgun (WGS) entry which is preliminary data.</text>
</comment>
<evidence type="ECO:0000313" key="2">
    <source>
        <dbReference type="Proteomes" id="UP001199206"/>
    </source>
</evidence>
<protein>
    <submittedName>
        <fullName evidence="1">Autotransporter</fullName>
    </submittedName>
</protein>